<dbReference type="Gene3D" id="3.40.50.150">
    <property type="entry name" value="Vaccinia Virus protein VP39"/>
    <property type="match status" value="1"/>
</dbReference>
<protein>
    <submittedName>
        <fullName evidence="4">S-adenosyl-L-methionine-dependent methyltransferase</fullName>
    </submittedName>
</protein>
<dbReference type="RefSeq" id="XP_021873480.1">
    <property type="nucleotide sequence ID" value="XM_022012227.1"/>
</dbReference>
<keyword evidence="1 4" id="KW-0489">Methyltransferase</keyword>
<keyword evidence="2 4" id="KW-0808">Transferase</keyword>
<evidence type="ECO:0000256" key="3">
    <source>
        <dbReference type="ARBA" id="ARBA00022691"/>
    </source>
</evidence>
<evidence type="ECO:0000256" key="1">
    <source>
        <dbReference type="ARBA" id="ARBA00022603"/>
    </source>
</evidence>
<accession>A0A1Y1URC8</accession>
<dbReference type="PANTHER" id="PTHR43464:SF19">
    <property type="entry name" value="UBIQUINONE BIOSYNTHESIS O-METHYLTRANSFERASE, MITOCHONDRIAL"/>
    <property type="match status" value="1"/>
</dbReference>
<dbReference type="Proteomes" id="UP000193218">
    <property type="component" value="Unassembled WGS sequence"/>
</dbReference>
<dbReference type="GO" id="GO:0008168">
    <property type="term" value="F:methyltransferase activity"/>
    <property type="evidence" value="ECO:0007669"/>
    <property type="project" value="UniProtKB-KW"/>
</dbReference>
<dbReference type="GO" id="GO:0032259">
    <property type="term" value="P:methylation"/>
    <property type="evidence" value="ECO:0007669"/>
    <property type="project" value="UniProtKB-KW"/>
</dbReference>
<dbReference type="GeneID" id="33554035"/>
<keyword evidence="3" id="KW-0949">S-adenosyl-L-methionine</keyword>
<dbReference type="OrthoDB" id="540004at2759"/>
<proteinExistence type="predicted"/>
<dbReference type="PANTHER" id="PTHR43464">
    <property type="entry name" value="METHYLTRANSFERASE"/>
    <property type="match status" value="1"/>
</dbReference>
<name>A0A1Y1URC8_9TREE</name>
<evidence type="ECO:0000313" key="4">
    <source>
        <dbReference type="EMBL" id="ORX39695.1"/>
    </source>
</evidence>
<dbReference type="InParanoid" id="A0A1Y1URC8"/>
<dbReference type="AlphaFoldDB" id="A0A1Y1URC8"/>
<dbReference type="InterPro" id="IPR029063">
    <property type="entry name" value="SAM-dependent_MTases_sf"/>
</dbReference>
<comment type="caution">
    <text evidence="4">The sequence shown here is derived from an EMBL/GenBank/DDBJ whole genome shotgun (WGS) entry which is preliminary data.</text>
</comment>
<reference evidence="4 5" key="1">
    <citation type="submission" date="2017-03" db="EMBL/GenBank/DDBJ databases">
        <title>Widespread Adenine N6-methylation of Active Genes in Fungi.</title>
        <authorList>
            <consortium name="DOE Joint Genome Institute"/>
            <person name="Mondo S.J."/>
            <person name="Dannebaum R.O."/>
            <person name="Kuo R.C."/>
            <person name="Louie K.B."/>
            <person name="Bewick A.J."/>
            <person name="Labutti K."/>
            <person name="Haridas S."/>
            <person name="Kuo A."/>
            <person name="Salamov A."/>
            <person name="Ahrendt S.R."/>
            <person name="Lau R."/>
            <person name="Bowen B.P."/>
            <person name="Lipzen A."/>
            <person name="Sullivan W."/>
            <person name="Andreopoulos W.B."/>
            <person name="Clum A."/>
            <person name="Lindquist E."/>
            <person name="Daum C."/>
            <person name="Northen T.R."/>
            <person name="Ramamoorthy G."/>
            <person name="Schmitz R.J."/>
            <person name="Gryganskyi A."/>
            <person name="Culley D."/>
            <person name="Magnuson J."/>
            <person name="James T.Y."/>
            <person name="O'Malley M.A."/>
            <person name="Stajich J.E."/>
            <person name="Spatafora J.W."/>
            <person name="Visel A."/>
            <person name="Grigoriev I.V."/>
        </authorList>
    </citation>
    <scope>NUCLEOTIDE SEQUENCE [LARGE SCALE GENOMIC DNA]</scope>
    <source>
        <strain evidence="4 5">NRRL Y-17943</strain>
    </source>
</reference>
<keyword evidence="5" id="KW-1185">Reference proteome</keyword>
<organism evidence="4 5">
    <name type="scientific">Kockovaella imperatae</name>
    <dbReference type="NCBI Taxonomy" id="4999"/>
    <lineage>
        <taxon>Eukaryota</taxon>
        <taxon>Fungi</taxon>
        <taxon>Dikarya</taxon>
        <taxon>Basidiomycota</taxon>
        <taxon>Agaricomycotina</taxon>
        <taxon>Tremellomycetes</taxon>
        <taxon>Tremellales</taxon>
        <taxon>Cuniculitremaceae</taxon>
        <taxon>Kockovaella</taxon>
    </lineage>
</organism>
<dbReference type="EMBL" id="NBSH01000002">
    <property type="protein sequence ID" value="ORX39695.1"/>
    <property type="molecule type" value="Genomic_DNA"/>
</dbReference>
<evidence type="ECO:0000256" key="2">
    <source>
        <dbReference type="ARBA" id="ARBA00022679"/>
    </source>
</evidence>
<evidence type="ECO:0000313" key="5">
    <source>
        <dbReference type="Proteomes" id="UP000193218"/>
    </source>
</evidence>
<dbReference type="STRING" id="4999.A0A1Y1URC8"/>
<dbReference type="Pfam" id="PF13489">
    <property type="entry name" value="Methyltransf_23"/>
    <property type="match status" value="1"/>
</dbReference>
<dbReference type="CDD" id="cd02440">
    <property type="entry name" value="AdoMet_MTases"/>
    <property type="match status" value="1"/>
</dbReference>
<dbReference type="SUPFAM" id="SSF53335">
    <property type="entry name" value="S-adenosyl-L-methionine-dependent methyltransferases"/>
    <property type="match status" value="1"/>
</dbReference>
<gene>
    <name evidence="4" type="ORF">BD324DRAFT_227575</name>
</gene>
<sequence length="231" mass="25888">MSLGVNRLNDRAQKSTISSSYNAIAQKYHDWASPRPTTDRADYIDRLSHILPKDAKILELGCGSGVPATQQCVKLGYDVTGVDVSSKLIEIARREVPGATFHVSDMISFTPPNGERFDCIMAFYTIWHLPPDEEELILRKAATEWLKPGGWLLFNLMTVKGELKMDEWMGQTMISWGLGEDGNRELVKKLVDEGLIEPESKDGTGSQGEIKVEKVGRFDEGMHWFLLQSKA</sequence>